<accession>A0A7W4V282</accession>
<dbReference type="AlphaFoldDB" id="A0A7W4V282"/>
<keyword evidence="3" id="KW-1185">Reference proteome</keyword>
<name>A0A7W4V282_9MICO</name>
<evidence type="ECO:0000313" key="3">
    <source>
        <dbReference type="Proteomes" id="UP000529310"/>
    </source>
</evidence>
<dbReference type="PROSITE" id="PS51502">
    <property type="entry name" value="S_R_A_B_BARREL"/>
    <property type="match status" value="1"/>
</dbReference>
<comment type="caution">
    <text evidence="2">The sequence shown here is derived from an EMBL/GenBank/DDBJ whole genome shotgun (WGS) entry which is preliminary data.</text>
</comment>
<dbReference type="EMBL" id="JACHWQ010000002">
    <property type="protein sequence ID" value="MBB2975526.1"/>
    <property type="molecule type" value="Genomic_DNA"/>
</dbReference>
<dbReference type="InterPro" id="IPR013097">
    <property type="entry name" value="Dabb"/>
</dbReference>
<sequence>MPYRHIVLFDVYKDVPEERLAHALHTLRGLAVLPGVSSWRIEMSLDERKGRVVVEDSTFVDQESFIAFRDCAEHRAAAEEMSHIADWRIGDYVIE</sequence>
<dbReference type="InterPro" id="IPR011008">
    <property type="entry name" value="Dimeric_a/b-barrel"/>
</dbReference>
<proteinExistence type="predicted"/>
<organism evidence="2 3">
    <name type="scientific">Microbacterium endophyticum</name>
    <dbReference type="NCBI Taxonomy" id="1526412"/>
    <lineage>
        <taxon>Bacteria</taxon>
        <taxon>Bacillati</taxon>
        <taxon>Actinomycetota</taxon>
        <taxon>Actinomycetes</taxon>
        <taxon>Micrococcales</taxon>
        <taxon>Microbacteriaceae</taxon>
        <taxon>Microbacterium</taxon>
    </lineage>
</organism>
<evidence type="ECO:0000313" key="2">
    <source>
        <dbReference type="EMBL" id="MBB2975526.1"/>
    </source>
</evidence>
<gene>
    <name evidence="2" type="ORF">FHX49_001092</name>
</gene>
<reference evidence="2 3" key="1">
    <citation type="submission" date="2020-08" db="EMBL/GenBank/DDBJ databases">
        <title>Sequencing the genomes of 1000 actinobacteria strains.</title>
        <authorList>
            <person name="Klenk H.-P."/>
        </authorList>
    </citation>
    <scope>NUCLEOTIDE SEQUENCE [LARGE SCALE GENOMIC DNA]</scope>
    <source>
        <strain evidence="2 3">DSM 27099</strain>
    </source>
</reference>
<dbReference type="Pfam" id="PF07876">
    <property type="entry name" value="Dabb"/>
    <property type="match status" value="1"/>
</dbReference>
<evidence type="ECO:0000259" key="1">
    <source>
        <dbReference type="PROSITE" id="PS51502"/>
    </source>
</evidence>
<dbReference type="Gene3D" id="3.30.70.100">
    <property type="match status" value="1"/>
</dbReference>
<dbReference type="SUPFAM" id="SSF54909">
    <property type="entry name" value="Dimeric alpha+beta barrel"/>
    <property type="match status" value="1"/>
</dbReference>
<dbReference type="RefSeq" id="WP_165139570.1">
    <property type="nucleotide sequence ID" value="NZ_CP049255.1"/>
</dbReference>
<dbReference type="Proteomes" id="UP000529310">
    <property type="component" value="Unassembled WGS sequence"/>
</dbReference>
<protein>
    <recommendedName>
        <fullName evidence="1">Stress-response A/B barrel domain-containing protein</fullName>
    </recommendedName>
</protein>
<feature type="domain" description="Stress-response A/B barrel" evidence="1">
    <location>
        <begin position="3"/>
        <end position="92"/>
    </location>
</feature>